<dbReference type="PANTHER" id="PTHR19959">
    <property type="entry name" value="KINESIN LIGHT CHAIN"/>
    <property type="match status" value="1"/>
</dbReference>
<comment type="caution">
    <text evidence="2">The sequence shown here is derived from an EMBL/GenBank/DDBJ whole genome shotgun (WGS) entry which is preliminary data.</text>
</comment>
<name>A0A7J7JYW0_BUGNE</name>
<sequence>MQLAVYGSDAEHADIASSYNNIGGVYSEMGEYSKTLEYYRKGLEMQLVVYGSDTVHAHIAVDSVKYAADVYYNRLCRLQLPWKQLS</sequence>
<evidence type="ECO:0000313" key="3">
    <source>
        <dbReference type="Proteomes" id="UP000593567"/>
    </source>
</evidence>
<accession>A0A7J7JYW0</accession>
<dbReference type="SUPFAM" id="SSF48452">
    <property type="entry name" value="TPR-like"/>
    <property type="match status" value="1"/>
</dbReference>
<proteinExistence type="predicted"/>
<dbReference type="PROSITE" id="PS50293">
    <property type="entry name" value="TPR_REGION"/>
    <property type="match status" value="1"/>
</dbReference>
<organism evidence="2 3">
    <name type="scientific">Bugula neritina</name>
    <name type="common">Brown bryozoan</name>
    <name type="synonym">Sertularia neritina</name>
    <dbReference type="NCBI Taxonomy" id="10212"/>
    <lineage>
        <taxon>Eukaryota</taxon>
        <taxon>Metazoa</taxon>
        <taxon>Spiralia</taxon>
        <taxon>Lophotrochozoa</taxon>
        <taxon>Bryozoa</taxon>
        <taxon>Gymnolaemata</taxon>
        <taxon>Cheilostomatida</taxon>
        <taxon>Flustrina</taxon>
        <taxon>Buguloidea</taxon>
        <taxon>Bugulidae</taxon>
        <taxon>Bugula</taxon>
    </lineage>
</organism>
<keyword evidence="1" id="KW-0802">TPR repeat</keyword>
<dbReference type="Pfam" id="PF13374">
    <property type="entry name" value="TPR_10"/>
    <property type="match status" value="1"/>
</dbReference>
<dbReference type="Gene3D" id="1.25.40.10">
    <property type="entry name" value="Tetratricopeptide repeat domain"/>
    <property type="match status" value="1"/>
</dbReference>
<dbReference type="PANTHER" id="PTHR19959:SF119">
    <property type="entry name" value="FUNGAL LIPASE-LIKE DOMAIN-CONTAINING PROTEIN"/>
    <property type="match status" value="1"/>
</dbReference>
<evidence type="ECO:0000313" key="2">
    <source>
        <dbReference type="EMBL" id="KAF6030871.1"/>
    </source>
</evidence>
<evidence type="ECO:0000256" key="1">
    <source>
        <dbReference type="PROSITE-ProRule" id="PRU00339"/>
    </source>
</evidence>
<dbReference type="Proteomes" id="UP000593567">
    <property type="component" value="Unassembled WGS sequence"/>
</dbReference>
<dbReference type="OrthoDB" id="1658288at2759"/>
<protein>
    <submittedName>
        <fullName evidence="2">Uncharacterized protein</fullName>
    </submittedName>
</protein>
<dbReference type="EMBL" id="VXIV02001661">
    <property type="protein sequence ID" value="KAF6030871.1"/>
    <property type="molecule type" value="Genomic_DNA"/>
</dbReference>
<gene>
    <name evidence="2" type="ORF">EB796_010834</name>
</gene>
<dbReference type="PROSITE" id="PS50005">
    <property type="entry name" value="TPR"/>
    <property type="match status" value="1"/>
</dbReference>
<dbReference type="InterPro" id="IPR019734">
    <property type="entry name" value="TPR_rpt"/>
</dbReference>
<dbReference type="AlphaFoldDB" id="A0A7J7JYW0"/>
<dbReference type="InterPro" id="IPR011990">
    <property type="entry name" value="TPR-like_helical_dom_sf"/>
</dbReference>
<keyword evidence="3" id="KW-1185">Reference proteome</keyword>
<feature type="repeat" description="TPR" evidence="1">
    <location>
        <begin position="16"/>
        <end position="49"/>
    </location>
</feature>
<reference evidence="2" key="1">
    <citation type="submission" date="2020-06" db="EMBL/GenBank/DDBJ databases">
        <title>Draft genome of Bugula neritina, a colonial animal packing powerful symbionts and potential medicines.</title>
        <authorList>
            <person name="Rayko M."/>
        </authorList>
    </citation>
    <scope>NUCLEOTIDE SEQUENCE [LARGE SCALE GENOMIC DNA]</scope>
    <source>
        <strain evidence="2">Kwan_BN1</strain>
    </source>
</reference>